<reference evidence="1" key="1">
    <citation type="journal article" date="2020" name="mSystems">
        <title>Genome- and Community-Level Interaction Insights into Carbon Utilization and Element Cycling Functions of Hydrothermarchaeota in Hydrothermal Sediment.</title>
        <authorList>
            <person name="Zhou Z."/>
            <person name="Liu Y."/>
            <person name="Xu W."/>
            <person name="Pan J."/>
            <person name="Luo Z.H."/>
            <person name="Li M."/>
        </authorList>
    </citation>
    <scope>NUCLEOTIDE SEQUENCE [LARGE SCALE GENOMIC DNA]</scope>
    <source>
        <strain evidence="1">SpSt-381</strain>
    </source>
</reference>
<organism evidence="1">
    <name type="scientific">Eiseniibacteriota bacterium</name>
    <dbReference type="NCBI Taxonomy" id="2212470"/>
    <lineage>
        <taxon>Bacteria</taxon>
        <taxon>Candidatus Eiseniibacteriota</taxon>
    </lineage>
</organism>
<evidence type="ECO:0008006" key="2">
    <source>
        <dbReference type="Google" id="ProtNLM"/>
    </source>
</evidence>
<comment type="caution">
    <text evidence="1">The sequence shown here is derived from an EMBL/GenBank/DDBJ whole genome shotgun (WGS) entry which is preliminary data.</text>
</comment>
<protein>
    <recommendedName>
        <fullName evidence="2">Reelin domain-containing protein</fullName>
    </recommendedName>
</protein>
<evidence type="ECO:0000313" key="1">
    <source>
        <dbReference type="EMBL" id="HGZ42607.1"/>
    </source>
</evidence>
<name>A0A832MJ98_UNCEI</name>
<dbReference type="AlphaFoldDB" id="A0A832MJ98"/>
<accession>A0A832MJ98</accession>
<proteinExistence type="predicted"/>
<dbReference type="EMBL" id="DSQF01000008">
    <property type="protein sequence ID" value="HGZ42607.1"/>
    <property type="molecule type" value="Genomic_DNA"/>
</dbReference>
<sequence length="217" mass="22479">MRHWIARFLVIAALTGGVSLALAFSDGPRTSRTGAPAIGAVPAEATCASCHGDFPLNVGGSVEILGAPSLYSTGRTYDIRVRVNSTQTAGSPGRVWGFELTAVRMSDGQGTGTFTDVAGEGTVIQNGTGSYSTRQYIGQAAAGLKTGAASPVEWLVRWTAPASGPGAITFYAVGLACDGDEGTGGDYVYTTSFAAQDTTTPALPMSWARVKDRYRAR</sequence>
<dbReference type="NCBIfam" id="NF041895">
    <property type="entry name" value="choice_anch_V"/>
    <property type="match status" value="1"/>
</dbReference>
<dbReference type="InterPro" id="IPR042307">
    <property type="entry name" value="Reeler_sf"/>
</dbReference>
<gene>
    <name evidence="1" type="ORF">ENR23_04135</name>
</gene>
<dbReference type="Gene3D" id="2.60.40.4060">
    <property type="entry name" value="Reeler domain"/>
    <property type="match status" value="1"/>
</dbReference>